<gene>
    <name evidence="2" type="ORF">GRI41_02090</name>
</gene>
<proteinExistence type="predicted"/>
<feature type="signal peptide" evidence="1">
    <location>
        <begin position="1"/>
        <end position="19"/>
    </location>
</feature>
<keyword evidence="1" id="KW-0732">Signal</keyword>
<organism evidence="2 3">
    <name type="scientific">Pontixanthobacter aquaemixtae</name>
    <dbReference type="NCBI Taxonomy" id="1958940"/>
    <lineage>
        <taxon>Bacteria</taxon>
        <taxon>Pseudomonadati</taxon>
        <taxon>Pseudomonadota</taxon>
        <taxon>Alphaproteobacteria</taxon>
        <taxon>Sphingomonadales</taxon>
        <taxon>Erythrobacteraceae</taxon>
        <taxon>Pontixanthobacter</taxon>
    </lineage>
</organism>
<sequence>MKVALVLAPLLLAVLPVSAAVAEEPAGPLAPRNLCGSLPGFAAFETKLKDAIARRDADLLMQLASEDVALDFGGGAGKQMWRDRLDGEYNNWSDLAGTVALGCDRSAQADSAAYPYFWSNHQGNGDPYAAMLVTGNNVLLRSGPSPHARVKGRVSWNWVTGGYEAPVNGYHKVTTLSGQTGYMAEPYLRSLIDFRLIVSNTDDGWKITAFIAGD</sequence>
<dbReference type="EMBL" id="WTYX01000001">
    <property type="protein sequence ID" value="MXO89603.1"/>
    <property type="molecule type" value="Genomic_DNA"/>
</dbReference>
<evidence type="ECO:0000313" key="3">
    <source>
        <dbReference type="Proteomes" id="UP000442714"/>
    </source>
</evidence>
<evidence type="ECO:0000313" key="2">
    <source>
        <dbReference type="EMBL" id="MXO89603.1"/>
    </source>
</evidence>
<reference evidence="2 3" key="1">
    <citation type="submission" date="2019-12" db="EMBL/GenBank/DDBJ databases">
        <title>Genomic-based taxomic classification of the family Erythrobacteraceae.</title>
        <authorList>
            <person name="Xu L."/>
        </authorList>
    </citation>
    <scope>NUCLEOTIDE SEQUENCE [LARGE SCALE GENOMIC DNA]</scope>
    <source>
        <strain evidence="2 3">KCTC 52763</strain>
    </source>
</reference>
<dbReference type="Proteomes" id="UP000442714">
    <property type="component" value="Unassembled WGS sequence"/>
</dbReference>
<accession>A0A844ZPD8</accession>
<dbReference type="AlphaFoldDB" id="A0A844ZPD8"/>
<evidence type="ECO:0000256" key="1">
    <source>
        <dbReference type="SAM" id="SignalP"/>
    </source>
</evidence>
<comment type="caution">
    <text evidence="2">The sequence shown here is derived from an EMBL/GenBank/DDBJ whole genome shotgun (WGS) entry which is preliminary data.</text>
</comment>
<feature type="chain" id="PRO_5033037556" description="SH3b domain-containing protein" evidence="1">
    <location>
        <begin position="20"/>
        <end position="214"/>
    </location>
</feature>
<evidence type="ECO:0008006" key="4">
    <source>
        <dbReference type="Google" id="ProtNLM"/>
    </source>
</evidence>
<protein>
    <recommendedName>
        <fullName evidence="4">SH3b domain-containing protein</fullName>
    </recommendedName>
</protein>
<keyword evidence="3" id="KW-1185">Reference proteome</keyword>
<name>A0A844ZPD8_9SPHN</name>
<dbReference type="RefSeq" id="WP_160602988.1">
    <property type="nucleotide sequence ID" value="NZ_WTYX01000001.1"/>
</dbReference>
<dbReference type="OrthoDB" id="7550365at2"/>